<dbReference type="EMBL" id="BJUZ01000003">
    <property type="protein sequence ID" value="GEK94480.1"/>
    <property type="molecule type" value="Genomic_DNA"/>
</dbReference>
<dbReference type="PANTHER" id="PTHR21461:SF69">
    <property type="entry name" value="GLYCOSYLTRANSFERASE FAMILY 92 PROTEIN"/>
    <property type="match status" value="1"/>
</dbReference>
<reference evidence="5 6" key="1">
    <citation type="submission" date="2019-07" db="EMBL/GenBank/DDBJ databases">
        <title>Whole genome shotgun sequence of Gluconobacter wancherniae NBRC 103581.</title>
        <authorList>
            <person name="Hosoyama A."/>
            <person name="Uohara A."/>
            <person name="Ohji S."/>
            <person name="Ichikawa N."/>
        </authorList>
    </citation>
    <scope>NUCLEOTIDE SEQUENCE [LARGE SCALE GENOMIC DNA]</scope>
    <source>
        <strain evidence="5 6">NBRC 103581</strain>
    </source>
</reference>
<organism evidence="5 6">
    <name type="scientific">Gluconobacter wancherniae NBRC 103581</name>
    <dbReference type="NCBI Taxonomy" id="656744"/>
    <lineage>
        <taxon>Bacteria</taxon>
        <taxon>Pseudomonadati</taxon>
        <taxon>Pseudomonadota</taxon>
        <taxon>Alphaproteobacteria</taxon>
        <taxon>Acetobacterales</taxon>
        <taxon>Acetobacteraceae</taxon>
        <taxon>Gluconobacter</taxon>
    </lineage>
</organism>
<keyword evidence="2" id="KW-0812">Transmembrane</keyword>
<dbReference type="InterPro" id="IPR008979">
    <property type="entry name" value="Galactose-bd-like_sf"/>
</dbReference>
<dbReference type="Gene3D" id="2.60.120.260">
    <property type="entry name" value="Galactose-binding domain-like"/>
    <property type="match status" value="1"/>
</dbReference>
<name>A0A511B202_9PROT</name>
<dbReference type="OrthoDB" id="1997677at2"/>
<dbReference type="RefSeq" id="WP_146798046.1">
    <property type="nucleotide sequence ID" value="NZ_BARC01000002.1"/>
</dbReference>
<accession>A0A511B202</accession>
<dbReference type="GO" id="GO:0016757">
    <property type="term" value="F:glycosyltransferase activity"/>
    <property type="evidence" value="ECO:0007669"/>
    <property type="project" value="TreeGrafter"/>
</dbReference>
<dbReference type="SUPFAM" id="SSF53448">
    <property type="entry name" value="Nucleotide-diphospho-sugar transferases"/>
    <property type="match status" value="1"/>
</dbReference>
<evidence type="ECO:0000313" key="6">
    <source>
        <dbReference type="Proteomes" id="UP000321230"/>
    </source>
</evidence>
<evidence type="ECO:0000256" key="2">
    <source>
        <dbReference type="ARBA" id="ARBA00022692"/>
    </source>
</evidence>
<evidence type="ECO:0000256" key="1">
    <source>
        <dbReference type="ARBA" id="ARBA00004167"/>
    </source>
</evidence>
<sequence length="468" mass="54046">MENWTDYGFAPLDVISQGGARPAPKHQFSLVTTARWETPYIVEWISYHLSIGFDHIYIYCNDDNPEEMFEAVFPFTVGNTPKVTFRHYGVTGAQFQMFFHFLRHYSTESEWIMFLDVDEFICLKNINNIGEFIEKYTDIDALYFNWSFFGNNDHKIRPKGSVLKNYTRREDGATPFTKILVRSTEIPYRKVFLHPSEAIHHNLLGLAPDLKAVNVLGDSLKGYYDNFPHQAWSYLKEDDRNKKIIDIAFIAHYNIKSEQDFDIRSRRSISGNYVEQSRWGGMSRSERDRFLAATNAVFDPYLKNYWSEISNPASCCVFPLPEWPLISEGCLATQSSVLGDMPVEENAEGPLSGQIPNFPAHHTACEDNPWWRVDLGKVARIHEIRLFNRLDDAIERSANLEISVSDDDNSWVIIHRKDDNISYGGADGSPYIWRNEEGVPARFVKITLLGQQIYLHFCQVQVFGIASW</sequence>
<dbReference type="Proteomes" id="UP000321230">
    <property type="component" value="Unassembled WGS sequence"/>
</dbReference>
<proteinExistence type="predicted"/>
<dbReference type="GO" id="GO:0005737">
    <property type="term" value="C:cytoplasm"/>
    <property type="evidence" value="ECO:0007669"/>
    <property type="project" value="TreeGrafter"/>
</dbReference>
<comment type="subcellular location">
    <subcellularLocation>
        <location evidence="1">Membrane</location>
        <topology evidence="1">Single-pass membrane protein</topology>
    </subcellularLocation>
</comment>
<dbReference type="PANTHER" id="PTHR21461">
    <property type="entry name" value="GLYCOSYLTRANSFERASE FAMILY 92 PROTEIN"/>
    <property type="match status" value="1"/>
</dbReference>
<dbReference type="InterPro" id="IPR029044">
    <property type="entry name" value="Nucleotide-diphossugar_trans"/>
</dbReference>
<keyword evidence="3" id="KW-0472">Membrane</keyword>
<keyword evidence="6" id="KW-1185">Reference proteome</keyword>
<dbReference type="PROSITE" id="PS50022">
    <property type="entry name" value="FA58C_3"/>
    <property type="match status" value="1"/>
</dbReference>
<dbReference type="InterPro" id="IPR000421">
    <property type="entry name" value="FA58C"/>
</dbReference>
<gene>
    <name evidence="5" type="ORF">GWA01_22500</name>
</gene>
<dbReference type="Pfam" id="PF13704">
    <property type="entry name" value="Glyco_tranf_2_4"/>
    <property type="match status" value="1"/>
</dbReference>
<dbReference type="GO" id="GO:0016020">
    <property type="term" value="C:membrane"/>
    <property type="evidence" value="ECO:0007669"/>
    <property type="project" value="UniProtKB-SubCell"/>
</dbReference>
<feature type="domain" description="F5/8 type C" evidence="4">
    <location>
        <begin position="370"/>
        <end position="465"/>
    </location>
</feature>
<dbReference type="SUPFAM" id="SSF49785">
    <property type="entry name" value="Galactose-binding domain-like"/>
    <property type="match status" value="1"/>
</dbReference>
<evidence type="ECO:0000313" key="5">
    <source>
        <dbReference type="EMBL" id="GEK94480.1"/>
    </source>
</evidence>
<dbReference type="AlphaFoldDB" id="A0A511B202"/>
<evidence type="ECO:0000259" key="4">
    <source>
        <dbReference type="PROSITE" id="PS50022"/>
    </source>
</evidence>
<dbReference type="Pfam" id="PF22633">
    <property type="entry name" value="F5_F8_type_C_2"/>
    <property type="match status" value="1"/>
</dbReference>
<comment type="caution">
    <text evidence="5">The sequence shown here is derived from an EMBL/GenBank/DDBJ whole genome shotgun (WGS) entry which is preliminary data.</text>
</comment>
<keyword evidence="3" id="KW-1133">Transmembrane helix</keyword>
<evidence type="ECO:0000256" key="3">
    <source>
        <dbReference type="ARBA" id="ARBA00022989"/>
    </source>
</evidence>
<protein>
    <recommendedName>
        <fullName evidence="4">F5/8 type C domain-containing protein</fullName>
    </recommendedName>
</protein>